<name>A0A6P6NND8_CARAU</name>
<dbReference type="Gene3D" id="2.60.40.10">
    <property type="entry name" value="Immunoglobulins"/>
    <property type="match status" value="2"/>
</dbReference>
<dbReference type="SMART" id="SM00409">
    <property type="entry name" value="IG"/>
    <property type="match status" value="2"/>
</dbReference>
<dbReference type="GeneID" id="113082668"/>
<dbReference type="GO" id="GO:0009897">
    <property type="term" value="C:external side of plasma membrane"/>
    <property type="evidence" value="ECO:0007669"/>
    <property type="project" value="TreeGrafter"/>
</dbReference>
<evidence type="ECO:0000256" key="1">
    <source>
        <dbReference type="ARBA" id="ARBA00022729"/>
    </source>
</evidence>
<dbReference type="InterPro" id="IPR013783">
    <property type="entry name" value="Ig-like_fold"/>
</dbReference>
<gene>
    <name evidence="6" type="primary">LOC113082668</name>
</gene>
<dbReference type="Pfam" id="PF13895">
    <property type="entry name" value="Ig_2"/>
    <property type="match status" value="2"/>
</dbReference>
<feature type="domain" description="Ig-like" evidence="4">
    <location>
        <begin position="7"/>
        <end position="102"/>
    </location>
</feature>
<proteinExistence type="predicted"/>
<dbReference type="SUPFAM" id="SSF48726">
    <property type="entry name" value="Immunoglobulin"/>
    <property type="match status" value="2"/>
</dbReference>
<evidence type="ECO:0000256" key="3">
    <source>
        <dbReference type="SAM" id="SignalP"/>
    </source>
</evidence>
<dbReference type="AlphaFoldDB" id="A0A6P6NND8"/>
<dbReference type="InterPro" id="IPR003599">
    <property type="entry name" value="Ig_sub"/>
</dbReference>
<dbReference type="PANTHER" id="PTHR11481">
    <property type="entry name" value="IMMUNOGLOBULIN FC RECEPTOR"/>
    <property type="match status" value="1"/>
</dbReference>
<feature type="signal peptide" evidence="3">
    <location>
        <begin position="1"/>
        <end position="21"/>
    </location>
</feature>
<evidence type="ECO:0000313" key="6">
    <source>
        <dbReference type="RefSeq" id="XP_026109994.1"/>
    </source>
</evidence>
<dbReference type="InterPro" id="IPR007110">
    <property type="entry name" value="Ig-like_dom"/>
</dbReference>
<dbReference type="Proteomes" id="UP000515129">
    <property type="component" value="Unplaced"/>
</dbReference>
<keyword evidence="5" id="KW-1185">Reference proteome</keyword>
<organism evidence="5 6">
    <name type="scientific">Carassius auratus</name>
    <name type="common">Goldfish</name>
    <dbReference type="NCBI Taxonomy" id="7957"/>
    <lineage>
        <taxon>Eukaryota</taxon>
        <taxon>Metazoa</taxon>
        <taxon>Chordata</taxon>
        <taxon>Craniata</taxon>
        <taxon>Vertebrata</taxon>
        <taxon>Euteleostomi</taxon>
        <taxon>Actinopterygii</taxon>
        <taxon>Neopterygii</taxon>
        <taxon>Teleostei</taxon>
        <taxon>Ostariophysi</taxon>
        <taxon>Cypriniformes</taxon>
        <taxon>Cyprinidae</taxon>
        <taxon>Cyprininae</taxon>
        <taxon>Carassius</taxon>
    </lineage>
</organism>
<feature type="domain" description="Ig-like" evidence="4">
    <location>
        <begin position="104"/>
        <end position="213"/>
    </location>
</feature>
<sequence length="260" mass="29632">MGSGALPLILLLMSFIHAGLTQERVKAVLKVTPDERVFRGEIVTLTCDIQGTGDIQWTYRWFRNGNTFYPYTTTAAEISFTADVYYSGEYSCRGETYSQRSSYPSSAVTLTVSDSSRSSLTVTPDSPVFTGETVTLTCVIETYNYWGWRIDQTYNWRYEWYKDTDSVMLQTSDRYTVDRDTLTIRGVITSDQGQYWCRGQIRSVSSQSNSTVSLSVKGELNITVLLHYMYDHISNQKTFSFSDVTFTPIINIIVPLHLRV</sequence>
<dbReference type="InterPro" id="IPR036179">
    <property type="entry name" value="Ig-like_dom_sf"/>
</dbReference>
<protein>
    <submittedName>
        <fullName evidence="6">Sialoadhesin-like</fullName>
    </submittedName>
</protein>
<dbReference type="GO" id="GO:0007166">
    <property type="term" value="P:cell surface receptor signaling pathway"/>
    <property type="evidence" value="ECO:0007669"/>
    <property type="project" value="TreeGrafter"/>
</dbReference>
<dbReference type="OrthoDB" id="6151406at2759"/>
<dbReference type="RefSeq" id="XP_026109994.1">
    <property type="nucleotide sequence ID" value="XM_026254209.1"/>
</dbReference>
<keyword evidence="2" id="KW-1015">Disulfide bond</keyword>
<accession>A0A6P6NND8</accession>
<evidence type="ECO:0000313" key="5">
    <source>
        <dbReference type="Proteomes" id="UP000515129"/>
    </source>
</evidence>
<dbReference type="PANTHER" id="PTHR11481:SF64">
    <property type="entry name" value="FC RECEPTOR-LIKE PROTEIN 4"/>
    <property type="match status" value="1"/>
</dbReference>
<keyword evidence="1 3" id="KW-0732">Signal</keyword>
<dbReference type="InterPro" id="IPR050488">
    <property type="entry name" value="Ig_Fc_receptor"/>
</dbReference>
<dbReference type="GO" id="GO:0006955">
    <property type="term" value="P:immune response"/>
    <property type="evidence" value="ECO:0007669"/>
    <property type="project" value="TreeGrafter"/>
</dbReference>
<feature type="chain" id="PRO_5028025797" evidence="3">
    <location>
        <begin position="22"/>
        <end position="260"/>
    </location>
</feature>
<dbReference type="KEGG" id="caua:113082668"/>
<reference evidence="6" key="1">
    <citation type="submission" date="2025-08" db="UniProtKB">
        <authorList>
            <consortium name="RefSeq"/>
        </authorList>
    </citation>
    <scope>IDENTIFICATION</scope>
    <source>
        <strain evidence="6">Wakin</strain>
        <tissue evidence="6">Muscle</tissue>
    </source>
</reference>
<evidence type="ECO:0000256" key="2">
    <source>
        <dbReference type="ARBA" id="ARBA00023157"/>
    </source>
</evidence>
<dbReference type="GO" id="GO:0004888">
    <property type="term" value="F:transmembrane signaling receptor activity"/>
    <property type="evidence" value="ECO:0007669"/>
    <property type="project" value="TreeGrafter"/>
</dbReference>
<evidence type="ECO:0000259" key="4">
    <source>
        <dbReference type="PROSITE" id="PS50835"/>
    </source>
</evidence>
<dbReference type="PROSITE" id="PS50835">
    <property type="entry name" value="IG_LIKE"/>
    <property type="match status" value="2"/>
</dbReference>